<dbReference type="AlphaFoldDB" id="A0A139NDI0"/>
<sequence>MKFLASFGMILQKFYKNLVIDLILAHYNKQHKDVKGEYHEKMENANVTCICWSGSCFDSL</sequence>
<reference evidence="1 2" key="1">
    <citation type="submission" date="2016-01" db="EMBL/GenBank/DDBJ databases">
        <title>Highly variable Streptococcus oralis are common among viridans streptococci isolated from primates.</title>
        <authorList>
            <person name="Denapaite D."/>
            <person name="Rieger M."/>
            <person name="Koendgen S."/>
            <person name="Brueckner R."/>
            <person name="Ochigava I."/>
            <person name="Kappeler P."/>
            <person name="Maetz-Rensing K."/>
            <person name="Leendertz F."/>
            <person name="Hakenbeck R."/>
        </authorList>
    </citation>
    <scope>NUCLEOTIDE SEQUENCE [LARGE SCALE GENOMIC DNA]</scope>
    <source>
        <strain evidence="1 2">DD02</strain>
    </source>
</reference>
<dbReference type="Proteomes" id="UP000070198">
    <property type="component" value="Unassembled WGS sequence"/>
</dbReference>
<name>A0A139NDI0_9STRE</name>
<organism evidence="1 2">
    <name type="scientific">Streptococcus gallolyticus</name>
    <dbReference type="NCBI Taxonomy" id="315405"/>
    <lineage>
        <taxon>Bacteria</taxon>
        <taxon>Bacillati</taxon>
        <taxon>Bacillota</taxon>
        <taxon>Bacilli</taxon>
        <taxon>Lactobacillales</taxon>
        <taxon>Streptococcaceae</taxon>
        <taxon>Streptococcus</taxon>
    </lineage>
</organism>
<dbReference type="EMBL" id="LQOF01000011">
    <property type="protein sequence ID" value="KXT73814.1"/>
    <property type="molecule type" value="Genomic_DNA"/>
</dbReference>
<evidence type="ECO:0000313" key="2">
    <source>
        <dbReference type="Proteomes" id="UP000070198"/>
    </source>
</evidence>
<proteinExistence type="predicted"/>
<gene>
    <name evidence="1" type="ORF">SGADD02_00074</name>
</gene>
<protein>
    <submittedName>
        <fullName evidence="1">Uncharacterized protein</fullName>
    </submittedName>
</protein>
<evidence type="ECO:0000313" key="1">
    <source>
        <dbReference type="EMBL" id="KXT73814.1"/>
    </source>
</evidence>
<accession>A0A139NDI0</accession>
<comment type="caution">
    <text evidence="1">The sequence shown here is derived from an EMBL/GenBank/DDBJ whole genome shotgun (WGS) entry which is preliminary data.</text>
</comment>